<evidence type="ECO:0000313" key="8">
    <source>
        <dbReference type="Proteomes" id="UP000504634"/>
    </source>
</evidence>
<evidence type="ECO:0000313" key="9">
    <source>
        <dbReference type="RefSeq" id="XP_030371652.1"/>
    </source>
</evidence>
<dbReference type="PANTHER" id="PTHR24276:SF94">
    <property type="entry name" value="AT20289P-RELATED"/>
    <property type="match status" value="1"/>
</dbReference>
<name>A0A6J2T9M7_DROLE</name>
<keyword evidence="2 6" id="KW-0732">Signal</keyword>
<keyword evidence="3" id="KW-0378">Hydrolase</keyword>
<dbReference type="PANTHER" id="PTHR24276">
    <property type="entry name" value="POLYSERASE-RELATED"/>
    <property type="match status" value="1"/>
</dbReference>
<dbReference type="InterPro" id="IPR043504">
    <property type="entry name" value="Peptidase_S1_PA_chymotrypsin"/>
</dbReference>
<accession>A0A6J2T9M7</accession>
<dbReference type="RefSeq" id="XP_030371652.1">
    <property type="nucleotide sequence ID" value="XM_030515792.1"/>
</dbReference>
<feature type="chain" id="PRO_5026707242" evidence="6">
    <location>
        <begin position="25"/>
        <end position="297"/>
    </location>
</feature>
<proteinExistence type="predicted"/>
<dbReference type="Proteomes" id="UP000504634">
    <property type="component" value="Unplaced"/>
</dbReference>
<dbReference type="InterPro" id="IPR009003">
    <property type="entry name" value="Peptidase_S1_PA"/>
</dbReference>
<keyword evidence="8" id="KW-1185">Reference proteome</keyword>
<dbReference type="OrthoDB" id="7851799at2759"/>
<evidence type="ECO:0000256" key="2">
    <source>
        <dbReference type="ARBA" id="ARBA00022729"/>
    </source>
</evidence>
<sequence>MYSSHAFLWTLALLFGQQIVLLEAGYGLGVPLCQGCRVRYVKYPLAGAIPIINMERYKKPVPKSITIERVINHYKKIDENQIKRRTTTVRSRISSDYSFIVKIQFGSVSQCSGALLSLKLVLSSSSCFRSFSASKLDKLHVLISHGQRLAVASVQQPASYDEITLLILKSSPINVKPVTICNTPLQPSMIAIMLMASDDLSFYGRRSTQLISNRSCKTSYVEDEQAFITSNMQCLRNSLNPDHCGTIKGDALLQGGKLCGLSAYGSRCRARTTNADLYVNLYKMKQFLTDAIQKAQN</sequence>
<evidence type="ECO:0000256" key="4">
    <source>
        <dbReference type="ARBA" id="ARBA00022825"/>
    </source>
</evidence>
<reference evidence="9" key="1">
    <citation type="submission" date="2025-08" db="UniProtKB">
        <authorList>
            <consortium name="RefSeq"/>
        </authorList>
    </citation>
    <scope>IDENTIFICATION</scope>
    <source>
        <strain evidence="9">11010-0011.00</strain>
        <tissue evidence="9">Whole body</tissue>
    </source>
</reference>
<gene>
    <name evidence="9" type="primary">LOC115621945</name>
</gene>
<evidence type="ECO:0000256" key="6">
    <source>
        <dbReference type="SAM" id="SignalP"/>
    </source>
</evidence>
<dbReference type="SUPFAM" id="SSF50494">
    <property type="entry name" value="Trypsin-like serine proteases"/>
    <property type="match status" value="1"/>
</dbReference>
<keyword evidence="1" id="KW-0645">Protease</keyword>
<feature type="domain" description="Peptidase S1" evidence="7">
    <location>
        <begin position="97"/>
        <end position="284"/>
    </location>
</feature>
<protein>
    <submittedName>
        <fullName evidence="9">Uncharacterized protein LOC115621945</fullName>
    </submittedName>
</protein>
<dbReference type="Pfam" id="PF00089">
    <property type="entry name" value="Trypsin"/>
    <property type="match status" value="1"/>
</dbReference>
<dbReference type="GO" id="GO:0004252">
    <property type="term" value="F:serine-type endopeptidase activity"/>
    <property type="evidence" value="ECO:0007669"/>
    <property type="project" value="InterPro"/>
</dbReference>
<dbReference type="Gene3D" id="2.40.10.10">
    <property type="entry name" value="Trypsin-like serine proteases"/>
    <property type="match status" value="1"/>
</dbReference>
<evidence type="ECO:0000256" key="3">
    <source>
        <dbReference type="ARBA" id="ARBA00022801"/>
    </source>
</evidence>
<dbReference type="AlphaFoldDB" id="A0A6J2T9M7"/>
<keyword evidence="5" id="KW-1015">Disulfide bond</keyword>
<dbReference type="InterPro" id="IPR050430">
    <property type="entry name" value="Peptidase_S1"/>
</dbReference>
<feature type="signal peptide" evidence="6">
    <location>
        <begin position="1"/>
        <end position="24"/>
    </location>
</feature>
<dbReference type="GO" id="GO:0006508">
    <property type="term" value="P:proteolysis"/>
    <property type="evidence" value="ECO:0007669"/>
    <property type="project" value="UniProtKB-KW"/>
</dbReference>
<evidence type="ECO:0000259" key="7">
    <source>
        <dbReference type="Pfam" id="PF00089"/>
    </source>
</evidence>
<dbReference type="GeneID" id="115621945"/>
<dbReference type="InterPro" id="IPR001254">
    <property type="entry name" value="Trypsin_dom"/>
</dbReference>
<keyword evidence="4" id="KW-0720">Serine protease</keyword>
<evidence type="ECO:0000256" key="5">
    <source>
        <dbReference type="ARBA" id="ARBA00023157"/>
    </source>
</evidence>
<organism evidence="8 9">
    <name type="scientific">Drosophila lebanonensis</name>
    <name type="common">Fruit fly</name>
    <name type="synonym">Scaptodrosophila lebanonensis</name>
    <dbReference type="NCBI Taxonomy" id="7225"/>
    <lineage>
        <taxon>Eukaryota</taxon>
        <taxon>Metazoa</taxon>
        <taxon>Ecdysozoa</taxon>
        <taxon>Arthropoda</taxon>
        <taxon>Hexapoda</taxon>
        <taxon>Insecta</taxon>
        <taxon>Pterygota</taxon>
        <taxon>Neoptera</taxon>
        <taxon>Endopterygota</taxon>
        <taxon>Diptera</taxon>
        <taxon>Brachycera</taxon>
        <taxon>Muscomorpha</taxon>
        <taxon>Ephydroidea</taxon>
        <taxon>Drosophilidae</taxon>
        <taxon>Scaptodrosophila</taxon>
    </lineage>
</organism>
<evidence type="ECO:0000256" key="1">
    <source>
        <dbReference type="ARBA" id="ARBA00022670"/>
    </source>
</evidence>